<dbReference type="EMBL" id="VANS01000001">
    <property type="protein sequence ID" value="TMM54813.1"/>
    <property type="molecule type" value="Genomic_DNA"/>
</dbReference>
<proteinExistence type="predicted"/>
<reference evidence="2 3" key="1">
    <citation type="submission" date="2019-05" db="EMBL/GenBank/DDBJ databases">
        <title>Sulfitobacter sabulilitoris sp. nov., isolated from a marine sand.</title>
        <authorList>
            <person name="Yoon J.-H."/>
        </authorList>
    </citation>
    <scope>NUCLEOTIDE SEQUENCE [LARGE SCALE GENOMIC DNA]</scope>
    <source>
        <strain evidence="2 3">HSMS-29</strain>
    </source>
</reference>
<dbReference type="AlphaFoldDB" id="A0A5S3PK98"/>
<evidence type="ECO:0000313" key="3">
    <source>
        <dbReference type="Proteomes" id="UP000309550"/>
    </source>
</evidence>
<comment type="caution">
    <text evidence="2">The sequence shown here is derived from an EMBL/GenBank/DDBJ whole genome shotgun (WGS) entry which is preliminary data.</text>
</comment>
<keyword evidence="1" id="KW-0812">Transmembrane</keyword>
<sequence>MIRGLQNVLYAAVAVLVALPPIGILRAGVPQNWFTPEAMALWALPLLGAAILLALAFLLTPRA</sequence>
<feature type="transmembrane region" description="Helical" evidence="1">
    <location>
        <begin position="7"/>
        <end position="27"/>
    </location>
</feature>
<protein>
    <submittedName>
        <fullName evidence="2">Uncharacterized protein</fullName>
    </submittedName>
</protein>
<gene>
    <name evidence="2" type="ORF">FDT80_04330</name>
</gene>
<accession>A0A5S3PK98</accession>
<keyword evidence="1" id="KW-1133">Transmembrane helix</keyword>
<feature type="transmembrane region" description="Helical" evidence="1">
    <location>
        <begin position="39"/>
        <end position="59"/>
    </location>
</feature>
<dbReference type="RefSeq" id="WP_138660985.1">
    <property type="nucleotide sequence ID" value="NZ_VANS01000001.1"/>
</dbReference>
<dbReference type="Proteomes" id="UP000309550">
    <property type="component" value="Unassembled WGS sequence"/>
</dbReference>
<evidence type="ECO:0000313" key="2">
    <source>
        <dbReference type="EMBL" id="TMM54813.1"/>
    </source>
</evidence>
<keyword evidence="1" id="KW-0472">Membrane</keyword>
<name>A0A5S3PK98_9RHOB</name>
<keyword evidence="3" id="KW-1185">Reference proteome</keyword>
<organism evidence="2 3">
    <name type="scientific">Sulfitobacter sabulilitoris</name>
    <dbReference type="NCBI Taxonomy" id="2562655"/>
    <lineage>
        <taxon>Bacteria</taxon>
        <taxon>Pseudomonadati</taxon>
        <taxon>Pseudomonadota</taxon>
        <taxon>Alphaproteobacteria</taxon>
        <taxon>Rhodobacterales</taxon>
        <taxon>Roseobacteraceae</taxon>
        <taxon>Sulfitobacter</taxon>
    </lineage>
</organism>
<evidence type="ECO:0000256" key="1">
    <source>
        <dbReference type="SAM" id="Phobius"/>
    </source>
</evidence>